<evidence type="ECO:0000313" key="3">
    <source>
        <dbReference type="Proteomes" id="UP000195221"/>
    </source>
</evidence>
<reference evidence="2 3" key="1">
    <citation type="submission" date="2017-03" db="EMBL/GenBank/DDBJ databases">
        <title>Genome analysis of strain PAMC 26577.</title>
        <authorList>
            <person name="Oh H.-M."/>
            <person name="Yang J.-A."/>
        </authorList>
    </citation>
    <scope>NUCLEOTIDE SEQUENCE [LARGE SCALE GENOMIC DNA]</scope>
    <source>
        <strain evidence="2 3">PAMC 26577</strain>
    </source>
</reference>
<feature type="region of interest" description="Disordered" evidence="1">
    <location>
        <begin position="62"/>
        <end position="87"/>
    </location>
</feature>
<evidence type="ECO:0000256" key="1">
    <source>
        <dbReference type="SAM" id="MobiDB-lite"/>
    </source>
</evidence>
<evidence type="ECO:0000313" key="2">
    <source>
        <dbReference type="EMBL" id="OTP78605.1"/>
    </source>
</evidence>
<dbReference type="AlphaFoldDB" id="A0A242N4J8"/>
<sequence>MRHAAAQGERRHSGGNGQGKSGSKAWRFHSVEPFLSMIDAPSGRALEPRCYPLGRFLVKKAPGKRRKPLGKPLGKPRLPRDNGTRCG</sequence>
<proteinExistence type="predicted"/>
<dbReference type="EMBL" id="NBTZ01000022">
    <property type="protein sequence ID" value="OTP78605.1"/>
    <property type="molecule type" value="Genomic_DNA"/>
</dbReference>
<protein>
    <submittedName>
        <fullName evidence="2">Uncharacterized protein</fullName>
    </submittedName>
</protein>
<comment type="caution">
    <text evidence="2">The sequence shown here is derived from an EMBL/GenBank/DDBJ whole genome shotgun (WGS) entry which is preliminary data.</text>
</comment>
<accession>A0A242N4J8</accession>
<feature type="region of interest" description="Disordered" evidence="1">
    <location>
        <begin position="1"/>
        <end position="25"/>
    </location>
</feature>
<name>A0A242N4J8_CABSO</name>
<organism evidence="2 3">
    <name type="scientific">Caballeronia sordidicola</name>
    <name type="common">Burkholderia sordidicola</name>
    <dbReference type="NCBI Taxonomy" id="196367"/>
    <lineage>
        <taxon>Bacteria</taxon>
        <taxon>Pseudomonadati</taxon>
        <taxon>Pseudomonadota</taxon>
        <taxon>Betaproteobacteria</taxon>
        <taxon>Burkholderiales</taxon>
        <taxon>Burkholderiaceae</taxon>
        <taxon>Caballeronia</taxon>
    </lineage>
</organism>
<feature type="compositionally biased region" description="Basic and acidic residues" evidence="1">
    <location>
        <begin position="78"/>
        <end position="87"/>
    </location>
</feature>
<dbReference type="Proteomes" id="UP000195221">
    <property type="component" value="Unassembled WGS sequence"/>
</dbReference>
<gene>
    <name evidence="2" type="ORF">PAMC26577_03200</name>
</gene>